<proteinExistence type="predicted"/>
<protein>
    <submittedName>
        <fullName evidence="2">DUF5071 domain-containing protein</fullName>
    </submittedName>
</protein>
<dbReference type="Gene3D" id="1.25.40.750">
    <property type="entry name" value="Domain of unknown function DUF5071"/>
    <property type="match status" value="1"/>
</dbReference>
<accession>A0A229UFZ3</accession>
<reference evidence="2 3" key="1">
    <citation type="submission" date="2017-07" db="EMBL/GenBank/DDBJ databases">
        <title>Genome sequencing and assembly of Paenibacillus rigui.</title>
        <authorList>
            <person name="Mayilraj S."/>
        </authorList>
    </citation>
    <scope>NUCLEOTIDE SEQUENCE [LARGE SCALE GENOMIC DNA]</scope>
    <source>
        <strain evidence="2 3">JCM 16352</strain>
    </source>
</reference>
<dbReference type="Proteomes" id="UP000215509">
    <property type="component" value="Unassembled WGS sequence"/>
</dbReference>
<dbReference type="OrthoDB" id="1846249at2"/>
<sequence length="127" mass="15212">MDIKILIPKHKFDFESVEKLKKLNLEEIKPILPELLEWLQDMNWPIAQEIETLLLSFQEQLIPYIKNVLNTNDGTWKYFLLHGLINKLPKHVLKDLKTDLERMKNSPTDDEKYEELEDILEELLEKI</sequence>
<dbReference type="InterPro" id="IPR031837">
    <property type="entry name" value="DUF5071"/>
</dbReference>
<comment type="caution">
    <text evidence="2">The sequence shown here is derived from an EMBL/GenBank/DDBJ whole genome shotgun (WGS) entry which is preliminary data.</text>
</comment>
<dbReference type="AlphaFoldDB" id="A0A229UFZ3"/>
<keyword evidence="3" id="KW-1185">Reference proteome</keyword>
<evidence type="ECO:0000313" key="3">
    <source>
        <dbReference type="Proteomes" id="UP000215509"/>
    </source>
</evidence>
<name>A0A229UFZ3_9BACL</name>
<evidence type="ECO:0000259" key="1">
    <source>
        <dbReference type="Pfam" id="PF16804"/>
    </source>
</evidence>
<gene>
    <name evidence="2" type="ORF">CF651_31640</name>
</gene>
<organism evidence="2 3">
    <name type="scientific">Paenibacillus rigui</name>
    <dbReference type="NCBI Taxonomy" id="554312"/>
    <lineage>
        <taxon>Bacteria</taxon>
        <taxon>Bacillati</taxon>
        <taxon>Bacillota</taxon>
        <taxon>Bacilli</taxon>
        <taxon>Bacillales</taxon>
        <taxon>Paenibacillaceae</taxon>
        <taxon>Paenibacillus</taxon>
    </lineage>
</organism>
<dbReference type="EMBL" id="NMQW01000084">
    <property type="protein sequence ID" value="OXM82304.1"/>
    <property type="molecule type" value="Genomic_DNA"/>
</dbReference>
<dbReference type="RefSeq" id="WP_094018854.1">
    <property type="nucleotide sequence ID" value="NZ_NMQW01000084.1"/>
</dbReference>
<feature type="domain" description="DUF5071" evidence="1">
    <location>
        <begin position="6"/>
        <end position="124"/>
    </location>
</feature>
<dbReference type="InterPro" id="IPR038692">
    <property type="entry name" value="Cthe_2751_sf"/>
</dbReference>
<dbReference type="Pfam" id="PF16804">
    <property type="entry name" value="DUF5071"/>
    <property type="match status" value="1"/>
</dbReference>
<dbReference type="CDD" id="cd11743">
    <property type="entry name" value="Cthe_2751_like"/>
    <property type="match status" value="1"/>
</dbReference>
<evidence type="ECO:0000313" key="2">
    <source>
        <dbReference type="EMBL" id="OXM82304.1"/>
    </source>
</evidence>